<evidence type="ECO:0000313" key="2">
    <source>
        <dbReference type="Proteomes" id="UP000831963"/>
    </source>
</evidence>
<accession>A0ABY4IM44</accession>
<dbReference type="EMBL" id="CP078077">
    <property type="protein sequence ID" value="UPL13831.1"/>
    <property type="molecule type" value="Genomic_DNA"/>
</dbReference>
<name>A0ABY4IM44_9MICO</name>
<organism evidence="1 2">
    <name type="scientific">Microbacterium galbinum</name>
    <dbReference type="NCBI Taxonomy" id="2851646"/>
    <lineage>
        <taxon>Bacteria</taxon>
        <taxon>Bacillati</taxon>
        <taxon>Actinomycetota</taxon>
        <taxon>Actinomycetes</taxon>
        <taxon>Micrococcales</taxon>
        <taxon>Microbacteriaceae</taxon>
        <taxon>Microbacterium</taxon>
    </lineage>
</organism>
<gene>
    <name evidence="1" type="ORF">KV396_04785</name>
</gene>
<dbReference type="RefSeq" id="WP_247957021.1">
    <property type="nucleotide sequence ID" value="NZ_CP078077.1"/>
</dbReference>
<proteinExistence type="predicted"/>
<dbReference type="Proteomes" id="UP000831963">
    <property type="component" value="Chromosome"/>
</dbReference>
<protein>
    <submittedName>
        <fullName evidence="1">Uncharacterized protein</fullName>
    </submittedName>
</protein>
<reference evidence="1 2" key="1">
    <citation type="submission" date="2021-06" db="EMBL/GenBank/DDBJ databases">
        <title>Genome-based taxonomic framework of Microbacterium strains isolated from marine environment, the description of four new species and reclassification of four preexisting species.</title>
        <authorList>
            <person name="Lee S.D."/>
            <person name="Kim S.-M."/>
            <person name="Byeon Y.-S."/>
            <person name="Yang H.L."/>
            <person name="Kim I.S."/>
        </authorList>
    </citation>
    <scope>NUCLEOTIDE SEQUENCE [LARGE SCALE GENOMIC DNA]</scope>
    <source>
        <strain evidence="1 2">SSW1-36</strain>
    </source>
</reference>
<evidence type="ECO:0000313" key="1">
    <source>
        <dbReference type="EMBL" id="UPL13831.1"/>
    </source>
</evidence>
<sequence>MNELKLALHDGPWEIGQLGSYGMQPLRCDNGNGYYFSLHRNVVLDGDKRQDYADLAEQLLAKKGFSPARGTLGADDHDGQLIQVVVRDERDFALLLVEFRKNGNIGISADTRCRPGDSFELGDMLFGDENLGQGYLPIDTESPTDPRFFGITPGDPQFVRQPSPAPTP</sequence>
<keyword evidence="2" id="KW-1185">Reference proteome</keyword>